<dbReference type="GO" id="GO:0005840">
    <property type="term" value="C:ribosome"/>
    <property type="evidence" value="ECO:0007669"/>
    <property type="project" value="UniProtKB-KW"/>
</dbReference>
<dbReference type="InterPro" id="IPR013000">
    <property type="entry name" value="Ribosomal_uL4_euk/arc_CS"/>
</dbReference>
<dbReference type="GO" id="GO:0003735">
    <property type="term" value="F:structural constituent of ribosome"/>
    <property type="evidence" value="ECO:0007669"/>
    <property type="project" value="InterPro"/>
</dbReference>
<name>A0A192ZI51_9EUKA</name>
<dbReference type="GO" id="GO:1990904">
    <property type="term" value="C:ribonucleoprotein complex"/>
    <property type="evidence" value="ECO:0007669"/>
    <property type="project" value="UniProtKB-KW"/>
</dbReference>
<comment type="similarity">
    <text evidence="1">Belongs to the universal ribosomal protein uL4 family.</text>
</comment>
<dbReference type="GO" id="GO:0006412">
    <property type="term" value="P:translation"/>
    <property type="evidence" value="ECO:0007669"/>
    <property type="project" value="InterPro"/>
</dbReference>
<dbReference type="Pfam" id="PF14374">
    <property type="entry name" value="Ribos_L4_asso_C"/>
    <property type="match status" value="1"/>
</dbReference>
<dbReference type="PANTHER" id="PTHR19431">
    <property type="entry name" value="60S RIBOSOMAL PROTEIN L4"/>
    <property type="match status" value="1"/>
</dbReference>
<evidence type="ECO:0000259" key="7">
    <source>
        <dbReference type="Pfam" id="PF14374"/>
    </source>
</evidence>
<dbReference type="Pfam" id="PF00573">
    <property type="entry name" value="Ribosomal_L4"/>
    <property type="match status" value="1"/>
</dbReference>
<dbReference type="FunFam" id="3.40.1370.10:FF:000011">
    <property type="entry name" value="50S ribosomal protein L4"/>
    <property type="match status" value="1"/>
</dbReference>
<accession>A0A192ZI51</accession>
<keyword evidence="3" id="KW-0687">Ribonucleoprotein</keyword>
<dbReference type="PROSITE" id="PS00939">
    <property type="entry name" value="RIBOSOMAL_L1E"/>
    <property type="match status" value="1"/>
</dbReference>
<evidence type="ECO:0000256" key="5">
    <source>
        <dbReference type="ARBA" id="ARBA00035353"/>
    </source>
</evidence>
<evidence type="ECO:0000256" key="3">
    <source>
        <dbReference type="ARBA" id="ARBA00023274"/>
    </source>
</evidence>
<feature type="compositionally biased region" description="Basic and acidic residues" evidence="6">
    <location>
        <begin position="361"/>
        <end position="370"/>
    </location>
</feature>
<gene>
    <name evidence="8" type="primary">Rpl4b</name>
</gene>
<protein>
    <recommendedName>
        <fullName evidence="4">Large ribosomal subunit protein uL4</fullName>
    </recommendedName>
    <alternativeName>
        <fullName evidence="5">60S ribosomal protein L4</fullName>
    </alternativeName>
</protein>
<dbReference type="InterPro" id="IPR002136">
    <property type="entry name" value="Ribosomal_uL4"/>
</dbReference>
<reference evidence="8" key="1">
    <citation type="submission" date="2016-05" db="EMBL/GenBank/DDBJ databases">
        <title>Novel hydrogenosomes in the microaerophilic jakobid Stygiella incarcerata.</title>
        <authorList>
            <person name="Leger M.M."/>
            <person name="Eme L."/>
            <person name="Hug L.A."/>
            <person name="Roger A.J."/>
        </authorList>
    </citation>
    <scope>NUCLEOTIDE SEQUENCE</scope>
</reference>
<dbReference type="SUPFAM" id="SSF52166">
    <property type="entry name" value="Ribosomal protein L4"/>
    <property type="match status" value="1"/>
</dbReference>
<feature type="domain" description="Large ribosomal subunit protein uL4 C-terminal" evidence="7">
    <location>
        <begin position="274"/>
        <end position="346"/>
    </location>
</feature>
<evidence type="ECO:0000256" key="4">
    <source>
        <dbReference type="ARBA" id="ARBA00035244"/>
    </source>
</evidence>
<dbReference type="AlphaFoldDB" id="A0A192ZI51"/>
<sequence length="376" mass="42556">MQVQRRMVNVRTLKGEKDHTISMPPVFESQIRMDIIHFVHKNMAKNKRQAYGVFVHAGEQTSAESWGTGRAVARIPRVRGGGSHRSGEAAFGNMCRGGRMYAPTKVWRKWHRKINMKQKRQAVVSALAATAVLPLVQARGHRVDGTAEIPLVLVDEVEKVTKTRDAVEVLKDVGVYSDIERVIKSKTMRAGKGKLRGRRFVQRRGPLVIYKEDDGITRAFRNIPGIDLCCADRLNLLQLAPGGHIGRLCVWSEAAFGHMNVLYGVPGTASEVKKGFKIPRSVMTVPDLSRVINSDEVKRNIKPRALGKAQVIHKKNPLRNLGAMVRLNPFVMTQRRRAMRELERTEKRKVRLQKKRASKKAHQEQKKKVCEMMTLE</sequence>
<proteinExistence type="evidence at transcript level"/>
<evidence type="ECO:0000256" key="6">
    <source>
        <dbReference type="SAM" id="MobiDB-lite"/>
    </source>
</evidence>
<evidence type="ECO:0000313" key="8">
    <source>
        <dbReference type="EMBL" id="ANM86202.1"/>
    </source>
</evidence>
<feature type="region of interest" description="Disordered" evidence="6">
    <location>
        <begin position="354"/>
        <end position="376"/>
    </location>
</feature>
<dbReference type="InterPro" id="IPR023574">
    <property type="entry name" value="Ribosomal_uL4_dom_sf"/>
</dbReference>
<keyword evidence="2 8" id="KW-0689">Ribosomal protein</keyword>
<evidence type="ECO:0000256" key="1">
    <source>
        <dbReference type="ARBA" id="ARBA00010528"/>
    </source>
</evidence>
<dbReference type="InterPro" id="IPR025755">
    <property type="entry name" value="Ribos_uL4_C_dom"/>
</dbReference>
<dbReference type="EMBL" id="KX235473">
    <property type="protein sequence ID" value="ANM86202.1"/>
    <property type="molecule type" value="mRNA"/>
</dbReference>
<dbReference type="InterPro" id="IPR045240">
    <property type="entry name" value="Ribosomal_uL4_euk/arch"/>
</dbReference>
<evidence type="ECO:0000256" key="2">
    <source>
        <dbReference type="ARBA" id="ARBA00022980"/>
    </source>
</evidence>
<organism evidence="8">
    <name type="scientific">Stygiella incarcerata</name>
    <dbReference type="NCBI Taxonomy" id="1712417"/>
    <lineage>
        <taxon>Eukaryota</taxon>
        <taxon>Discoba</taxon>
        <taxon>Jakobida</taxon>
        <taxon>Andalucina</taxon>
        <taxon>Stygiellidae</taxon>
        <taxon>Stygiella</taxon>
    </lineage>
</organism>
<dbReference type="Gene3D" id="3.40.1370.10">
    <property type="match status" value="1"/>
</dbReference>